<feature type="compositionally biased region" description="Low complexity" evidence="1">
    <location>
        <begin position="55"/>
        <end position="69"/>
    </location>
</feature>
<keyword evidence="3" id="KW-1185">Reference proteome</keyword>
<gene>
    <name evidence="2" type="ORF">I316_05064</name>
</gene>
<name>A0A1B9GQN9_9TREE</name>
<protein>
    <submittedName>
        <fullName evidence="2">Uncharacterized protein</fullName>
    </submittedName>
</protein>
<sequence length="157" mass="16403">MKRSPSSSPSLDASARVTNGSTESINPNEEIKPDLGAMRNSSAPKTPTKNKNKKTATGDSDSGTTQTSPPKSPSKKSKVNNHPGGATPTASGTNGVWDGEKKALFMDEIIAVGYKAADLDLIAGKLGLSKRQLIDQLVPNRSNLRSKAVKGARGEST</sequence>
<feature type="compositionally biased region" description="Polar residues" evidence="1">
    <location>
        <begin position="16"/>
        <end position="27"/>
    </location>
</feature>
<dbReference type="AlphaFoldDB" id="A0A1B9GQN9"/>
<reference evidence="2 3" key="1">
    <citation type="submission" date="2013-07" db="EMBL/GenBank/DDBJ databases">
        <title>The Genome Sequence of Cryptococcus heveanensis BCC8398.</title>
        <authorList>
            <consortium name="The Broad Institute Genome Sequencing Platform"/>
            <person name="Cuomo C."/>
            <person name="Litvintseva A."/>
            <person name="Chen Y."/>
            <person name="Heitman J."/>
            <person name="Sun S."/>
            <person name="Springer D."/>
            <person name="Dromer F."/>
            <person name="Young S.K."/>
            <person name="Zeng Q."/>
            <person name="Gargeya S."/>
            <person name="Fitzgerald M."/>
            <person name="Abouelleil A."/>
            <person name="Alvarado L."/>
            <person name="Berlin A.M."/>
            <person name="Chapman S.B."/>
            <person name="Dewar J."/>
            <person name="Goldberg J."/>
            <person name="Griggs A."/>
            <person name="Gujja S."/>
            <person name="Hansen M."/>
            <person name="Howarth C."/>
            <person name="Imamovic A."/>
            <person name="Larimer J."/>
            <person name="McCowan C."/>
            <person name="Murphy C."/>
            <person name="Pearson M."/>
            <person name="Priest M."/>
            <person name="Roberts A."/>
            <person name="Saif S."/>
            <person name="Shea T."/>
            <person name="Sykes S."/>
            <person name="Wortman J."/>
            <person name="Nusbaum C."/>
            <person name="Birren B."/>
        </authorList>
    </citation>
    <scope>NUCLEOTIDE SEQUENCE [LARGE SCALE GENOMIC DNA]</scope>
    <source>
        <strain evidence="2 3">BCC8398</strain>
    </source>
</reference>
<evidence type="ECO:0000313" key="3">
    <source>
        <dbReference type="Proteomes" id="UP000092666"/>
    </source>
</evidence>
<evidence type="ECO:0000256" key="1">
    <source>
        <dbReference type="SAM" id="MobiDB-lite"/>
    </source>
</evidence>
<dbReference type="OrthoDB" id="2564973at2759"/>
<organism evidence="2 3">
    <name type="scientific">Kwoniella heveanensis BCC8398</name>
    <dbReference type="NCBI Taxonomy" id="1296120"/>
    <lineage>
        <taxon>Eukaryota</taxon>
        <taxon>Fungi</taxon>
        <taxon>Dikarya</taxon>
        <taxon>Basidiomycota</taxon>
        <taxon>Agaricomycotina</taxon>
        <taxon>Tremellomycetes</taxon>
        <taxon>Tremellales</taxon>
        <taxon>Cryptococcaceae</taxon>
        <taxon>Kwoniella</taxon>
    </lineage>
</organism>
<dbReference type="Proteomes" id="UP000092666">
    <property type="component" value="Unassembled WGS sequence"/>
</dbReference>
<reference evidence="3" key="2">
    <citation type="submission" date="2013-12" db="EMBL/GenBank/DDBJ databases">
        <title>Evolution of pathogenesis and genome organization in the Tremellales.</title>
        <authorList>
            <person name="Cuomo C."/>
            <person name="Litvintseva A."/>
            <person name="Heitman J."/>
            <person name="Chen Y."/>
            <person name="Sun S."/>
            <person name="Springer D."/>
            <person name="Dromer F."/>
            <person name="Young S."/>
            <person name="Zeng Q."/>
            <person name="Chapman S."/>
            <person name="Gujja S."/>
            <person name="Saif S."/>
            <person name="Birren B."/>
        </authorList>
    </citation>
    <scope>NUCLEOTIDE SEQUENCE [LARGE SCALE GENOMIC DNA]</scope>
    <source>
        <strain evidence="3">BCC8398</strain>
    </source>
</reference>
<feature type="compositionally biased region" description="Low complexity" evidence="1">
    <location>
        <begin position="1"/>
        <end position="10"/>
    </location>
</feature>
<accession>A0A1B9GQN9</accession>
<evidence type="ECO:0000313" key="2">
    <source>
        <dbReference type="EMBL" id="OCF33323.1"/>
    </source>
</evidence>
<dbReference type="EMBL" id="KV700126">
    <property type="protein sequence ID" value="OCF33323.1"/>
    <property type="molecule type" value="Genomic_DNA"/>
</dbReference>
<proteinExistence type="predicted"/>
<feature type="region of interest" description="Disordered" evidence="1">
    <location>
        <begin position="1"/>
        <end position="97"/>
    </location>
</feature>